<proteinExistence type="predicted"/>
<keyword evidence="1 4" id="KW-0812">Transmembrane</keyword>
<dbReference type="InterPro" id="IPR050327">
    <property type="entry name" value="Proton-linked_MCT"/>
</dbReference>
<feature type="transmembrane region" description="Helical" evidence="4">
    <location>
        <begin position="137"/>
        <end position="160"/>
    </location>
</feature>
<feature type="transmembrane region" description="Helical" evidence="4">
    <location>
        <begin position="322"/>
        <end position="345"/>
    </location>
</feature>
<name>A0A512C1U0_9HYPH</name>
<evidence type="ECO:0000256" key="3">
    <source>
        <dbReference type="ARBA" id="ARBA00023136"/>
    </source>
</evidence>
<dbReference type="PANTHER" id="PTHR11360">
    <property type="entry name" value="MONOCARBOXYLATE TRANSPORTER"/>
    <property type="match status" value="1"/>
</dbReference>
<feature type="transmembrane region" description="Helical" evidence="4">
    <location>
        <begin position="78"/>
        <end position="96"/>
    </location>
</feature>
<protein>
    <submittedName>
        <fullName evidence="6">MFS transporter</fullName>
    </submittedName>
</protein>
<feature type="transmembrane region" description="Helical" evidence="4">
    <location>
        <begin position="264"/>
        <end position="285"/>
    </location>
</feature>
<dbReference type="Proteomes" id="UP000321085">
    <property type="component" value="Unassembled WGS sequence"/>
</dbReference>
<keyword evidence="3 4" id="KW-0472">Membrane</keyword>
<dbReference type="InterPro" id="IPR011701">
    <property type="entry name" value="MFS"/>
</dbReference>
<feature type="transmembrane region" description="Helical" evidence="4">
    <location>
        <begin position="297"/>
        <end position="316"/>
    </location>
</feature>
<accession>A0A512C1U0</accession>
<evidence type="ECO:0000313" key="6">
    <source>
        <dbReference type="EMBL" id="GEO18185.1"/>
    </source>
</evidence>
<evidence type="ECO:0000313" key="7">
    <source>
        <dbReference type="Proteomes" id="UP000321085"/>
    </source>
</evidence>
<dbReference type="Gene3D" id="1.20.1250.20">
    <property type="entry name" value="MFS general substrate transporter like domains"/>
    <property type="match status" value="1"/>
</dbReference>
<feature type="transmembrane region" description="Helical" evidence="4">
    <location>
        <begin position="47"/>
        <end position="66"/>
    </location>
</feature>
<sequence>MQTPQQRSFWIPVICGAVILTIGIGARQSFGIFQKPIAADLQVGRELWSFGNALSMLLMGAFSPFVGNLADRFGTARTVAGGGVLYVAGMAMMAMATEGVVLTLGNALTGVGMAAAGFGPIFGVITRQTPPVKRSIALGVATAGGSFGQFAVVPFVSILQERFGDWHTTMFALALVSTVMVPLTLGLREDRGVAAQASGAARVQSSREALEEAFGSGSFWLLTVGFFVCGFHVAFVGLHLPSYISDKAVAMIVFGKTVSPLELGGWAIGLVGLFNIAGSLLWAWLGGRRKRKDMLALLYLLRSLVFVLFLILPLSATTVLAFAAALGFLWLGTVPLTSGLVAYVFGPTYMSTLYGIVFFGHQLGSFLGGWGAGRLYDLRGNYDLMWGLSIGLGLIAALINWPIREQPVARLTLQPAR</sequence>
<dbReference type="InterPro" id="IPR036259">
    <property type="entry name" value="MFS_trans_sf"/>
</dbReference>
<dbReference type="EMBL" id="BJYU01000163">
    <property type="protein sequence ID" value="GEO18185.1"/>
    <property type="molecule type" value="Genomic_DNA"/>
</dbReference>
<dbReference type="InterPro" id="IPR020846">
    <property type="entry name" value="MFS_dom"/>
</dbReference>
<evidence type="ECO:0000256" key="4">
    <source>
        <dbReference type="SAM" id="Phobius"/>
    </source>
</evidence>
<keyword evidence="7" id="KW-1185">Reference proteome</keyword>
<reference evidence="6 7" key="1">
    <citation type="submission" date="2019-07" db="EMBL/GenBank/DDBJ databases">
        <title>Whole genome shotgun sequence of Microvirga aerophila NBRC 106136.</title>
        <authorList>
            <person name="Hosoyama A."/>
            <person name="Uohara A."/>
            <person name="Ohji S."/>
            <person name="Ichikawa N."/>
        </authorList>
    </citation>
    <scope>NUCLEOTIDE SEQUENCE [LARGE SCALE GENOMIC DNA]</scope>
    <source>
        <strain evidence="6 7">NBRC 106136</strain>
    </source>
</reference>
<dbReference type="SUPFAM" id="SSF103473">
    <property type="entry name" value="MFS general substrate transporter"/>
    <property type="match status" value="1"/>
</dbReference>
<comment type="caution">
    <text evidence="6">The sequence shown here is derived from an EMBL/GenBank/DDBJ whole genome shotgun (WGS) entry which is preliminary data.</text>
</comment>
<feature type="domain" description="Major facilitator superfamily (MFS) profile" evidence="5">
    <location>
        <begin position="9"/>
        <end position="408"/>
    </location>
</feature>
<dbReference type="PROSITE" id="PS50850">
    <property type="entry name" value="MFS"/>
    <property type="match status" value="1"/>
</dbReference>
<evidence type="ECO:0000256" key="1">
    <source>
        <dbReference type="ARBA" id="ARBA00022692"/>
    </source>
</evidence>
<feature type="transmembrane region" description="Helical" evidence="4">
    <location>
        <begin position="219"/>
        <end position="244"/>
    </location>
</feature>
<gene>
    <name evidence="6" type="ORF">MAE02_58810</name>
</gene>
<dbReference type="GO" id="GO:0022857">
    <property type="term" value="F:transmembrane transporter activity"/>
    <property type="evidence" value="ECO:0007669"/>
    <property type="project" value="InterPro"/>
</dbReference>
<feature type="transmembrane region" description="Helical" evidence="4">
    <location>
        <begin position="166"/>
        <end position="187"/>
    </location>
</feature>
<feature type="transmembrane region" description="Helical" evidence="4">
    <location>
        <begin position="102"/>
        <end position="125"/>
    </location>
</feature>
<feature type="transmembrane region" description="Helical" evidence="4">
    <location>
        <begin position="352"/>
        <end position="372"/>
    </location>
</feature>
<evidence type="ECO:0000256" key="2">
    <source>
        <dbReference type="ARBA" id="ARBA00022989"/>
    </source>
</evidence>
<keyword evidence="2 4" id="KW-1133">Transmembrane helix</keyword>
<evidence type="ECO:0000259" key="5">
    <source>
        <dbReference type="PROSITE" id="PS50850"/>
    </source>
</evidence>
<dbReference type="PANTHER" id="PTHR11360:SF284">
    <property type="entry name" value="EG:103B4.3 PROTEIN-RELATED"/>
    <property type="match status" value="1"/>
</dbReference>
<feature type="transmembrane region" description="Helical" evidence="4">
    <location>
        <begin position="9"/>
        <end position="27"/>
    </location>
</feature>
<organism evidence="6 7">
    <name type="scientific">Microvirga aerophila</name>
    <dbReference type="NCBI Taxonomy" id="670291"/>
    <lineage>
        <taxon>Bacteria</taxon>
        <taxon>Pseudomonadati</taxon>
        <taxon>Pseudomonadota</taxon>
        <taxon>Alphaproteobacteria</taxon>
        <taxon>Hyphomicrobiales</taxon>
        <taxon>Methylobacteriaceae</taxon>
        <taxon>Microvirga</taxon>
    </lineage>
</organism>
<feature type="transmembrane region" description="Helical" evidence="4">
    <location>
        <begin position="384"/>
        <end position="403"/>
    </location>
</feature>
<dbReference type="RefSeq" id="WP_147022883.1">
    <property type="nucleotide sequence ID" value="NZ_BJYU01000163.1"/>
</dbReference>
<dbReference type="CDD" id="cd17355">
    <property type="entry name" value="MFS_YcxA_like"/>
    <property type="match status" value="1"/>
</dbReference>
<dbReference type="Pfam" id="PF07690">
    <property type="entry name" value="MFS_1"/>
    <property type="match status" value="1"/>
</dbReference>
<dbReference type="AlphaFoldDB" id="A0A512C1U0"/>